<evidence type="ECO:0000256" key="5">
    <source>
        <dbReference type="ARBA" id="ARBA00023235"/>
    </source>
</evidence>
<dbReference type="Gene3D" id="1.10.8.1040">
    <property type="match status" value="1"/>
</dbReference>
<dbReference type="SUPFAM" id="SSF54534">
    <property type="entry name" value="FKBP-like"/>
    <property type="match status" value="1"/>
</dbReference>
<evidence type="ECO:0000256" key="4">
    <source>
        <dbReference type="ARBA" id="ARBA00023110"/>
    </source>
</evidence>
<organism evidence="8 9">
    <name type="scientific">Candidatus Nitrospira inopinata</name>
    <dbReference type="NCBI Taxonomy" id="1715989"/>
    <lineage>
        <taxon>Bacteria</taxon>
        <taxon>Pseudomonadati</taxon>
        <taxon>Nitrospirota</taxon>
        <taxon>Nitrospiria</taxon>
        <taxon>Nitrospirales</taxon>
        <taxon>Nitrospiraceae</taxon>
        <taxon>Nitrospira</taxon>
    </lineage>
</organism>
<evidence type="ECO:0000256" key="1">
    <source>
        <dbReference type="ARBA" id="ARBA00000971"/>
    </source>
</evidence>
<evidence type="ECO:0000313" key="8">
    <source>
        <dbReference type="EMBL" id="CUQ66443.1"/>
    </source>
</evidence>
<reference evidence="9" key="1">
    <citation type="submission" date="2015-09" db="EMBL/GenBank/DDBJ databases">
        <authorList>
            <person name="Daims H."/>
        </authorList>
    </citation>
    <scope>NUCLEOTIDE SEQUENCE [LARGE SCALE GENOMIC DNA]</scope>
</reference>
<keyword evidence="9" id="KW-1185">Reference proteome</keyword>
<dbReference type="EC" id="5.2.1.8" evidence="2"/>
<comment type="catalytic activity">
    <reaction evidence="1">
        <text>[protein]-peptidylproline (omega=180) = [protein]-peptidylproline (omega=0)</text>
        <dbReference type="Rhea" id="RHEA:16237"/>
        <dbReference type="Rhea" id="RHEA-COMP:10747"/>
        <dbReference type="Rhea" id="RHEA-COMP:10748"/>
        <dbReference type="ChEBI" id="CHEBI:83833"/>
        <dbReference type="ChEBI" id="CHEBI:83834"/>
        <dbReference type="EC" id="5.2.1.8"/>
    </reaction>
</comment>
<keyword evidence="3" id="KW-0732">Signal</keyword>
<dbReference type="KEGG" id="nio:NITINOP_1468"/>
<dbReference type="Gene3D" id="3.10.50.40">
    <property type="match status" value="1"/>
</dbReference>
<keyword evidence="4 6" id="KW-0697">Rotamase</keyword>
<dbReference type="InterPro" id="IPR050245">
    <property type="entry name" value="PrsA_foldase"/>
</dbReference>
<dbReference type="Pfam" id="PF00639">
    <property type="entry name" value="Rotamase"/>
    <property type="match status" value="1"/>
</dbReference>
<accession>A0A0S4KVQ5</accession>
<protein>
    <recommendedName>
        <fullName evidence="2">peptidylprolyl isomerase</fullName>
        <ecNumber evidence="2">5.2.1.8</ecNumber>
    </recommendedName>
</protein>
<dbReference type="PROSITE" id="PS50198">
    <property type="entry name" value="PPIC_PPIASE_2"/>
    <property type="match status" value="1"/>
</dbReference>
<dbReference type="Proteomes" id="UP000066284">
    <property type="component" value="Chromosome 1"/>
</dbReference>
<dbReference type="EMBL" id="LN885086">
    <property type="protein sequence ID" value="CUQ66443.1"/>
    <property type="molecule type" value="Genomic_DNA"/>
</dbReference>
<dbReference type="GO" id="GO:0003755">
    <property type="term" value="F:peptidyl-prolyl cis-trans isomerase activity"/>
    <property type="evidence" value="ECO:0007669"/>
    <property type="project" value="UniProtKB-KW"/>
</dbReference>
<evidence type="ECO:0000256" key="2">
    <source>
        <dbReference type="ARBA" id="ARBA00013194"/>
    </source>
</evidence>
<evidence type="ECO:0000259" key="7">
    <source>
        <dbReference type="PROSITE" id="PS50198"/>
    </source>
</evidence>
<dbReference type="InterPro" id="IPR046357">
    <property type="entry name" value="PPIase_dom_sf"/>
</dbReference>
<dbReference type="RefSeq" id="WP_062484466.1">
    <property type="nucleotide sequence ID" value="NZ_LN885086.1"/>
</dbReference>
<gene>
    <name evidence="8" type="ORF">NITINOP_1468</name>
</gene>
<dbReference type="InterPro" id="IPR000297">
    <property type="entry name" value="PPIase_PpiC"/>
</dbReference>
<dbReference type="PANTHER" id="PTHR47245:SF1">
    <property type="entry name" value="FOLDASE PROTEIN PRSA"/>
    <property type="match status" value="1"/>
</dbReference>
<feature type="domain" description="PpiC" evidence="7">
    <location>
        <begin position="162"/>
        <end position="252"/>
    </location>
</feature>
<name>A0A0S4KVQ5_9BACT</name>
<dbReference type="SUPFAM" id="SSF109998">
    <property type="entry name" value="Triger factor/SurA peptide-binding domain-like"/>
    <property type="match status" value="1"/>
</dbReference>
<dbReference type="PANTHER" id="PTHR47245">
    <property type="entry name" value="PEPTIDYLPROLYL ISOMERASE"/>
    <property type="match status" value="1"/>
</dbReference>
<sequence length="311" mass="35502">MNRIHPQSPTMPSRLYLDHRFRVPVAPLLVALLMAVDPFVHGCAVQPQEEEPVVALVNGRPITQREFERRWKELSDATRARYQKEGGMRRFLDDLVTRELLLQEARQRGLDQTDAVRDKVQRYKEQLLIDELLKDRLLSDVELSKAELDAYYQQHAHELLDPLKVQVSVMLLPNVYAAKDLESQINRGGSFAKFAQRYSIDEKTKAKGGDLGPYRKGLVPPEVDAVIHALKPGLISAPIKTEEGYYLVMTTPLEREVIEADLAIQERLRQELLADKRRKRFEEVIADIRAKATVRLGDVARPVSEETAPIP</sequence>
<dbReference type="AlphaFoldDB" id="A0A0S4KVQ5"/>
<proteinExistence type="predicted"/>
<dbReference type="InterPro" id="IPR027304">
    <property type="entry name" value="Trigger_fact/SurA_dom_sf"/>
</dbReference>
<dbReference type="Pfam" id="PF13624">
    <property type="entry name" value="SurA_N_3"/>
    <property type="match status" value="1"/>
</dbReference>
<evidence type="ECO:0000256" key="3">
    <source>
        <dbReference type="ARBA" id="ARBA00022729"/>
    </source>
</evidence>
<dbReference type="OrthoDB" id="14196at2"/>
<evidence type="ECO:0000313" key="9">
    <source>
        <dbReference type="Proteomes" id="UP000066284"/>
    </source>
</evidence>
<dbReference type="STRING" id="1715989.NITINOP_1468"/>
<evidence type="ECO:0000256" key="6">
    <source>
        <dbReference type="PROSITE-ProRule" id="PRU00278"/>
    </source>
</evidence>
<keyword evidence="5 6" id="KW-0413">Isomerase</keyword>